<dbReference type="GO" id="GO:0030248">
    <property type="term" value="F:cellulose binding"/>
    <property type="evidence" value="ECO:0007669"/>
    <property type="project" value="InterPro"/>
</dbReference>
<dbReference type="InterPro" id="IPR000254">
    <property type="entry name" value="CBD"/>
</dbReference>
<dbReference type="SUPFAM" id="SSF53474">
    <property type="entry name" value="alpha/beta-Hydrolases"/>
    <property type="match status" value="2"/>
</dbReference>
<dbReference type="SUPFAM" id="SSF57180">
    <property type="entry name" value="Cellulose-binding domain"/>
    <property type="match status" value="1"/>
</dbReference>
<dbReference type="InterPro" id="IPR029058">
    <property type="entry name" value="AB_hydrolase_fold"/>
</dbReference>
<dbReference type="GO" id="GO:0045493">
    <property type="term" value="P:xylan catabolic process"/>
    <property type="evidence" value="ECO:0007669"/>
    <property type="project" value="UniProtKB-UniRule"/>
</dbReference>
<dbReference type="EC" id="3.1.1.-" evidence="4"/>
<evidence type="ECO:0000256" key="3">
    <source>
        <dbReference type="ARBA" id="ARBA00022801"/>
    </source>
</evidence>
<comment type="subcellular location">
    <subcellularLocation>
        <location evidence="4">Secreted</location>
    </subcellularLocation>
</comment>
<dbReference type="Proteomes" id="UP000275078">
    <property type="component" value="Unassembled WGS sequence"/>
</dbReference>
<dbReference type="STRING" id="1160509.A0A3N4HUF7"/>
<dbReference type="PANTHER" id="PTHR43037:SF5">
    <property type="entry name" value="FERULOYL ESTERASE"/>
    <property type="match status" value="1"/>
</dbReference>
<dbReference type="Pfam" id="PF10503">
    <property type="entry name" value="Esterase_PHB"/>
    <property type="match status" value="1"/>
</dbReference>
<dbReference type="PROSITE" id="PS51164">
    <property type="entry name" value="CBM1_2"/>
    <property type="match status" value="1"/>
</dbReference>
<dbReference type="InterPro" id="IPR050955">
    <property type="entry name" value="Plant_Biomass_Hydrol_Est"/>
</dbReference>
<keyword evidence="1 4" id="KW-0719">Serine esterase</keyword>
<dbReference type="GO" id="GO:0052689">
    <property type="term" value="F:carboxylic ester hydrolase activity"/>
    <property type="evidence" value="ECO:0007669"/>
    <property type="project" value="UniProtKB-KW"/>
</dbReference>
<feature type="signal peptide" evidence="4">
    <location>
        <begin position="1"/>
        <end position="22"/>
    </location>
</feature>
<dbReference type="OrthoDB" id="2425929at2759"/>
<proteinExistence type="inferred from homology"/>
<dbReference type="SMART" id="SM00236">
    <property type="entry name" value="fCBD"/>
    <property type="match status" value="1"/>
</dbReference>
<reference evidence="6 7" key="1">
    <citation type="journal article" date="2018" name="Nat. Ecol. Evol.">
        <title>Pezizomycetes genomes reveal the molecular basis of ectomycorrhizal truffle lifestyle.</title>
        <authorList>
            <person name="Murat C."/>
            <person name="Payen T."/>
            <person name="Noel B."/>
            <person name="Kuo A."/>
            <person name="Morin E."/>
            <person name="Chen J."/>
            <person name="Kohler A."/>
            <person name="Krizsan K."/>
            <person name="Balestrini R."/>
            <person name="Da Silva C."/>
            <person name="Montanini B."/>
            <person name="Hainaut M."/>
            <person name="Levati E."/>
            <person name="Barry K.W."/>
            <person name="Belfiori B."/>
            <person name="Cichocki N."/>
            <person name="Clum A."/>
            <person name="Dockter R.B."/>
            <person name="Fauchery L."/>
            <person name="Guy J."/>
            <person name="Iotti M."/>
            <person name="Le Tacon F."/>
            <person name="Lindquist E.A."/>
            <person name="Lipzen A."/>
            <person name="Malagnac F."/>
            <person name="Mello A."/>
            <person name="Molinier V."/>
            <person name="Miyauchi S."/>
            <person name="Poulain J."/>
            <person name="Riccioni C."/>
            <person name="Rubini A."/>
            <person name="Sitrit Y."/>
            <person name="Splivallo R."/>
            <person name="Traeger S."/>
            <person name="Wang M."/>
            <person name="Zifcakova L."/>
            <person name="Wipf D."/>
            <person name="Zambonelli A."/>
            <person name="Paolocci F."/>
            <person name="Nowrousian M."/>
            <person name="Ottonello S."/>
            <person name="Baldrian P."/>
            <person name="Spatafora J.W."/>
            <person name="Henrissat B."/>
            <person name="Nagy L.G."/>
            <person name="Aury J.M."/>
            <person name="Wincker P."/>
            <person name="Grigoriev I.V."/>
            <person name="Bonfante P."/>
            <person name="Martin F.M."/>
        </authorList>
    </citation>
    <scope>NUCLEOTIDE SEQUENCE [LARGE SCALE GENOMIC DNA]</scope>
    <source>
        <strain evidence="6 7">RN42</strain>
    </source>
</reference>
<gene>
    <name evidence="6" type="ORF">BJ508DRAFT_310099</name>
</gene>
<organism evidence="6 7">
    <name type="scientific">Ascobolus immersus RN42</name>
    <dbReference type="NCBI Taxonomy" id="1160509"/>
    <lineage>
        <taxon>Eukaryota</taxon>
        <taxon>Fungi</taxon>
        <taxon>Dikarya</taxon>
        <taxon>Ascomycota</taxon>
        <taxon>Pezizomycotina</taxon>
        <taxon>Pezizomycetes</taxon>
        <taxon>Pezizales</taxon>
        <taxon>Ascobolaceae</taxon>
        <taxon>Ascobolus</taxon>
    </lineage>
</organism>
<sequence length="388" mass="42101">MKLLQSLFAIALSALFSAVVDAATFQQVSNYGENPGNVDMFYYIPDCLQGQTTGRPLVVALHYCHGTALSMFSGVHDGPSFKNLADKYGFVVVFPNVRTDPDGCWDVYSQASLTRYGGGESHSIANQVTYAHKTWGTAPDKVYTVGISGGAMMTNVLAAVYPDLFAGAAGYAGVAYGCFAGDRYWNDDCAKGRRVQTAAQWGDLVRYAYPGYTGRRPKVQIWHNTPDETLHYINMEEQVKQWTDVFGYSASNPQSVEYGSPTSAWTRRTYGPNFEALTSTIYTHIFPIQSQDTIEFFGLTSNVPSSCSGSAKPTTTSVAPSPTGTSNPGLVAEWFQCGGTGIFPHRGSAKETNLTNIFTAGYTGPTQCMEGLTCQSAGEYYSQCVRLP</sequence>
<keyword evidence="3 4" id="KW-0378">Hydrolase</keyword>
<accession>A0A3N4HUF7</accession>
<evidence type="ECO:0000256" key="1">
    <source>
        <dbReference type="ARBA" id="ARBA00022487"/>
    </source>
</evidence>
<feature type="domain" description="CBM1" evidence="5">
    <location>
        <begin position="329"/>
        <end position="385"/>
    </location>
</feature>
<keyword evidence="4" id="KW-0624">Polysaccharide degradation</keyword>
<evidence type="ECO:0000256" key="4">
    <source>
        <dbReference type="RuleBase" id="RU367147"/>
    </source>
</evidence>
<feature type="chain" id="PRO_5029037984" description="Carboxylic ester hydrolase" evidence="4">
    <location>
        <begin position="23"/>
        <end position="388"/>
    </location>
</feature>
<dbReference type="GO" id="GO:0005576">
    <property type="term" value="C:extracellular region"/>
    <property type="evidence" value="ECO:0007669"/>
    <property type="project" value="UniProtKB-SubCell"/>
</dbReference>
<evidence type="ECO:0000259" key="5">
    <source>
        <dbReference type="PROSITE" id="PS51164"/>
    </source>
</evidence>
<evidence type="ECO:0000313" key="7">
    <source>
        <dbReference type="Proteomes" id="UP000275078"/>
    </source>
</evidence>
<evidence type="ECO:0000256" key="2">
    <source>
        <dbReference type="ARBA" id="ARBA00022729"/>
    </source>
</evidence>
<keyword evidence="7" id="KW-1185">Reference proteome</keyword>
<dbReference type="InterPro" id="IPR035971">
    <property type="entry name" value="CBD_sf"/>
</dbReference>
<dbReference type="Pfam" id="PF00734">
    <property type="entry name" value="CBM_1"/>
    <property type="match status" value="1"/>
</dbReference>
<protein>
    <recommendedName>
        <fullName evidence="4">Carboxylic ester hydrolase</fullName>
        <ecNumber evidence="4">3.1.1.-</ecNumber>
    </recommendedName>
</protein>
<name>A0A3N4HUF7_ASCIM</name>
<dbReference type="EMBL" id="ML119725">
    <property type="protein sequence ID" value="RPA77513.1"/>
    <property type="molecule type" value="Genomic_DNA"/>
</dbReference>
<comment type="similarity">
    <text evidence="4">Belongs to the carbohydrate esterase 1 (CE1) family.</text>
</comment>
<dbReference type="PANTHER" id="PTHR43037">
    <property type="entry name" value="UNNAMED PRODUCT-RELATED"/>
    <property type="match status" value="1"/>
</dbReference>
<dbReference type="NCBIfam" id="TIGR01840">
    <property type="entry name" value="esterase_phb"/>
    <property type="match status" value="1"/>
</dbReference>
<keyword evidence="4" id="KW-0964">Secreted</keyword>
<dbReference type="AlphaFoldDB" id="A0A3N4HUF7"/>
<keyword evidence="2 4" id="KW-0732">Signal</keyword>
<dbReference type="InterPro" id="IPR010126">
    <property type="entry name" value="Esterase_phb"/>
</dbReference>
<dbReference type="Gene3D" id="3.40.50.1820">
    <property type="entry name" value="alpha/beta hydrolase"/>
    <property type="match status" value="1"/>
</dbReference>
<keyword evidence="4" id="KW-0119">Carbohydrate metabolism</keyword>
<comment type="function">
    <text evidence="4">Esterase involved in the hydrolysis of xylan, a major structural heterogeneous polysaccharide found in plant biomass representing the second most abundant polysaccharide in the biosphere, after cellulose.</text>
</comment>
<evidence type="ECO:0000313" key="6">
    <source>
        <dbReference type="EMBL" id="RPA77513.1"/>
    </source>
</evidence>